<keyword evidence="1" id="KW-0863">Zinc-finger</keyword>
<dbReference type="Pfam" id="PF00098">
    <property type="entry name" value="zf-CCHC"/>
    <property type="match status" value="1"/>
</dbReference>
<gene>
    <name evidence="3" type="ORF">MERR_LOCUS14694</name>
</gene>
<dbReference type="GO" id="GO:0003676">
    <property type="term" value="F:nucleic acid binding"/>
    <property type="evidence" value="ECO:0007669"/>
    <property type="project" value="InterPro"/>
</dbReference>
<dbReference type="EMBL" id="CACVBM020001056">
    <property type="protein sequence ID" value="CAA7027459.1"/>
    <property type="molecule type" value="Genomic_DNA"/>
</dbReference>
<evidence type="ECO:0000256" key="1">
    <source>
        <dbReference type="PROSITE-ProRule" id="PRU00047"/>
    </source>
</evidence>
<evidence type="ECO:0000259" key="2">
    <source>
        <dbReference type="PROSITE" id="PS50158"/>
    </source>
</evidence>
<evidence type="ECO:0000313" key="4">
    <source>
        <dbReference type="Proteomes" id="UP000467841"/>
    </source>
</evidence>
<dbReference type="PROSITE" id="PS50158">
    <property type="entry name" value="ZF_CCHC"/>
    <property type="match status" value="1"/>
</dbReference>
<comment type="caution">
    <text evidence="3">The sequence shown here is derived from an EMBL/GenBank/DDBJ whole genome shotgun (WGS) entry which is preliminary data.</text>
</comment>
<dbReference type="Proteomes" id="UP000467841">
    <property type="component" value="Unassembled WGS sequence"/>
</dbReference>
<sequence>MTRTRGTSKTESQCHECKGYGHFKTDCPTVKRRSITCYKCKGIGHTQQECEYDEKMGKSMMGVADEDSEGESEDEEEVSNFVAFAGIAEIEDTKISESDQEDNSQMMNLKLISMKAIRKFECLESTSSRKDLNMDNLNIVLEKMDAVKRADDITKEYFLEKENSRNLQAELDQHRKQLKMLTGTKELDKILSIGRVGKSNLGLGYTPAVLQLARMSSLSLEGWLRMSIKQILRHQLRNLIPFSKLGIEGRAPWDWDMILLQLAIRKDFRVQEENIKERSAISVGPRTYQGFLQQVLG</sequence>
<dbReference type="SUPFAM" id="SSF57756">
    <property type="entry name" value="Retrovirus zinc finger-like domains"/>
    <property type="match status" value="1"/>
</dbReference>
<dbReference type="InterPro" id="IPR036875">
    <property type="entry name" value="Znf_CCHC_sf"/>
</dbReference>
<accession>A0A6D2IPA8</accession>
<keyword evidence="1" id="KW-0862">Zinc</keyword>
<reference evidence="3" key="1">
    <citation type="submission" date="2020-01" db="EMBL/GenBank/DDBJ databases">
        <authorList>
            <person name="Mishra B."/>
        </authorList>
    </citation>
    <scope>NUCLEOTIDE SEQUENCE [LARGE SCALE GENOMIC DNA]</scope>
</reference>
<name>A0A6D2IPA8_9BRAS</name>
<proteinExistence type="predicted"/>
<dbReference type="GO" id="GO:0008270">
    <property type="term" value="F:zinc ion binding"/>
    <property type="evidence" value="ECO:0007669"/>
    <property type="project" value="UniProtKB-KW"/>
</dbReference>
<keyword evidence="1" id="KW-0479">Metal-binding</keyword>
<dbReference type="Gene3D" id="4.10.60.10">
    <property type="entry name" value="Zinc finger, CCHC-type"/>
    <property type="match status" value="1"/>
</dbReference>
<feature type="domain" description="CCHC-type" evidence="2">
    <location>
        <begin position="37"/>
        <end position="50"/>
    </location>
</feature>
<evidence type="ECO:0000313" key="3">
    <source>
        <dbReference type="EMBL" id="CAA7027459.1"/>
    </source>
</evidence>
<dbReference type="InterPro" id="IPR001878">
    <property type="entry name" value="Znf_CCHC"/>
</dbReference>
<dbReference type="SMART" id="SM00343">
    <property type="entry name" value="ZnF_C2HC"/>
    <property type="match status" value="2"/>
</dbReference>
<keyword evidence="4" id="KW-1185">Reference proteome</keyword>
<organism evidence="3 4">
    <name type="scientific">Microthlaspi erraticum</name>
    <dbReference type="NCBI Taxonomy" id="1685480"/>
    <lineage>
        <taxon>Eukaryota</taxon>
        <taxon>Viridiplantae</taxon>
        <taxon>Streptophyta</taxon>
        <taxon>Embryophyta</taxon>
        <taxon>Tracheophyta</taxon>
        <taxon>Spermatophyta</taxon>
        <taxon>Magnoliopsida</taxon>
        <taxon>eudicotyledons</taxon>
        <taxon>Gunneridae</taxon>
        <taxon>Pentapetalae</taxon>
        <taxon>rosids</taxon>
        <taxon>malvids</taxon>
        <taxon>Brassicales</taxon>
        <taxon>Brassicaceae</taxon>
        <taxon>Coluteocarpeae</taxon>
        <taxon>Microthlaspi</taxon>
    </lineage>
</organism>
<protein>
    <recommendedName>
        <fullName evidence="2">CCHC-type domain-containing protein</fullName>
    </recommendedName>
</protein>
<dbReference type="AlphaFoldDB" id="A0A6D2IPA8"/>